<dbReference type="EMBL" id="CP144544">
    <property type="protein sequence ID" value="WVW83955.1"/>
    <property type="molecule type" value="Genomic_DNA"/>
</dbReference>
<dbReference type="STRING" id="1296100.A0A1B9G2Q7"/>
<dbReference type="GO" id="GO:0005789">
    <property type="term" value="C:endoplasmic reticulum membrane"/>
    <property type="evidence" value="ECO:0007669"/>
    <property type="project" value="UniProtKB-SubCell"/>
</dbReference>
<reference evidence="7" key="3">
    <citation type="submission" date="2014-01" db="EMBL/GenBank/DDBJ databases">
        <title>Evolution of pathogenesis and genome organization in the Tremellales.</title>
        <authorList>
            <person name="Cuomo C."/>
            <person name="Litvintseva A."/>
            <person name="Heitman J."/>
            <person name="Chen Y."/>
            <person name="Sun S."/>
            <person name="Springer D."/>
            <person name="Dromer F."/>
            <person name="Young S."/>
            <person name="Zeng Q."/>
            <person name="Chapman S."/>
            <person name="Gujja S."/>
            <person name="Saif S."/>
            <person name="Birren B."/>
        </authorList>
    </citation>
    <scope>NUCLEOTIDE SEQUENCE</scope>
    <source>
        <strain evidence="7">CBS 10118</strain>
    </source>
</reference>
<evidence type="ECO:0000313" key="7">
    <source>
        <dbReference type="EMBL" id="OCF25288.1"/>
    </source>
</evidence>
<reference evidence="7" key="1">
    <citation type="submission" date="2013-07" db="EMBL/GenBank/DDBJ databases">
        <title>The Genome Sequence of Cryptococcus bestiolae CBS10118.</title>
        <authorList>
            <consortium name="The Broad Institute Genome Sequencing Platform"/>
            <person name="Cuomo C."/>
            <person name="Litvintseva A."/>
            <person name="Chen Y."/>
            <person name="Heitman J."/>
            <person name="Sun S."/>
            <person name="Springer D."/>
            <person name="Dromer F."/>
            <person name="Young S.K."/>
            <person name="Zeng Q."/>
            <person name="Gargeya S."/>
            <person name="Fitzgerald M."/>
            <person name="Abouelleil A."/>
            <person name="Alvarado L."/>
            <person name="Berlin A.M."/>
            <person name="Chapman S.B."/>
            <person name="Dewar J."/>
            <person name="Goldberg J."/>
            <person name="Griggs A."/>
            <person name="Gujja S."/>
            <person name="Hansen M."/>
            <person name="Howarth C."/>
            <person name="Imamovic A."/>
            <person name="Larimer J."/>
            <person name="McCowan C."/>
            <person name="Murphy C."/>
            <person name="Pearson M."/>
            <person name="Priest M."/>
            <person name="Roberts A."/>
            <person name="Saif S."/>
            <person name="Shea T."/>
            <person name="Sykes S."/>
            <person name="Wortman J."/>
            <person name="Nusbaum C."/>
            <person name="Birren B."/>
        </authorList>
    </citation>
    <scope>NUCLEOTIDE SEQUENCE [LARGE SCALE GENOMIC DNA]</scope>
    <source>
        <strain evidence="7">CBS 10118</strain>
    </source>
</reference>
<name>A0A1B9G2Q7_9TREE</name>
<dbReference type="RefSeq" id="XP_019046358.1">
    <property type="nucleotide sequence ID" value="XM_019191728.1"/>
</dbReference>
<organism evidence="7">
    <name type="scientific">Kwoniella bestiolae CBS 10118</name>
    <dbReference type="NCBI Taxonomy" id="1296100"/>
    <lineage>
        <taxon>Eukaryota</taxon>
        <taxon>Fungi</taxon>
        <taxon>Dikarya</taxon>
        <taxon>Basidiomycota</taxon>
        <taxon>Agaricomycotina</taxon>
        <taxon>Tremellomycetes</taxon>
        <taxon>Tremellales</taxon>
        <taxon>Cryptococcaceae</taxon>
        <taxon>Kwoniella</taxon>
    </lineage>
</organism>
<proteinExistence type="predicted"/>
<evidence type="ECO:0000313" key="8">
    <source>
        <dbReference type="EMBL" id="WVW83955.1"/>
    </source>
</evidence>
<dbReference type="Proteomes" id="UP000092730">
    <property type="component" value="Chromosome 4"/>
</dbReference>
<dbReference type="EMBL" id="KI894021">
    <property type="protein sequence ID" value="OCF25288.1"/>
    <property type="molecule type" value="Genomic_DNA"/>
</dbReference>
<evidence type="ECO:0000313" key="9">
    <source>
        <dbReference type="Proteomes" id="UP000092730"/>
    </source>
</evidence>
<dbReference type="AlphaFoldDB" id="A0A1B9G2Q7"/>
<evidence type="ECO:0000256" key="2">
    <source>
        <dbReference type="ARBA" id="ARBA00022692"/>
    </source>
</evidence>
<feature type="transmembrane region" description="Helical" evidence="6">
    <location>
        <begin position="38"/>
        <end position="59"/>
    </location>
</feature>
<reference evidence="8" key="2">
    <citation type="submission" date="2013-07" db="EMBL/GenBank/DDBJ databases">
        <authorList>
            <consortium name="The Broad Institute Genome Sequencing Platform"/>
            <person name="Cuomo C."/>
            <person name="Litvintseva A."/>
            <person name="Chen Y."/>
            <person name="Heitman J."/>
            <person name="Sun S."/>
            <person name="Springer D."/>
            <person name="Dromer F."/>
            <person name="Young S.K."/>
            <person name="Zeng Q."/>
            <person name="Gargeya S."/>
            <person name="Fitzgerald M."/>
            <person name="Abouelleil A."/>
            <person name="Alvarado L."/>
            <person name="Berlin A.M."/>
            <person name="Chapman S.B."/>
            <person name="Dewar J."/>
            <person name="Goldberg J."/>
            <person name="Griggs A."/>
            <person name="Gujja S."/>
            <person name="Hansen M."/>
            <person name="Howarth C."/>
            <person name="Imamovic A."/>
            <person name="Larimer J."/>
            <person name="McCowan C."/>
            <person name="Murphy C."/>
            <person name="Pearson M."/>
            <person name="Priest M."/>
            <person name="Roberts A."/>
            <person name="Saif S."/>
            <person name="Shea T."/>
            <person name="Sykes S."/>
            <person name="Wortman J."/>
            <person name="Nusbaum C."/>
            <person name="Birren B."/>
        </authorList>
    </citation>
    <scope>NUCLEOTIDE SEQUENCE</scope>
    <source>
        <strain evidence="8">CBS 10118</strain>
    </source>
</reference>
<dbReference type="OrthoDB" id="202672at2759"/>
<dbReference type="GeneID" id="30209501"/>
<dbReference type="Pfam" id="PF11779">
    <property type="entry name" value="SPT_ssu-like"/>
    <property type="match status" value="1"/>
</dbReference>
<keyword evidence="5 6" id="KW-0472">Membrane</keyword>
<dbReference type="InterPro" id="IPR024512">
    <property type="entry name" value="Ser_palmitoyltrfase_ssu-like"/>
</dbReference>
<comment type="subcellular location">
    <subcellularLocation>
        <location evidence="1">Endoplasmic reticulum membrane</location>
        <topology evidence="1">Multi-pass membrane protein</topology>
    </subcellularLocation>
</comment>
<keyword evidence="2 6" id="KW-0812">Transmembrane</keyword>
<protein>
    <submittedName>
        <fullName evidence="7">Uncharacterized protein</fullName>
    </submittedName>
</protein>
<dbReference type="KEGG" id="kbi:30209501"/>
<evidence type="ECO:0000256" key="3">
    <source>
        <dbReference type="ARBA" id="ARBA00022824"/>
    </source>
</evidence>
<sequence>MPHYPPRPPPGIRRLIWNQRIFIESTFATSMMQPWEKALILTVLSLVTLLIWFSLYTYFPSHVAYLSRRWSYYVYGDETVEVLAPIKAYIVAQIGRVLGGVKGVVGGEKGRLEL</sequence>
<evidence type="ECO:0000256" key="6">
    <source>
        <dbReference type="SAM" id="Phobius"/>
    </source>
</evidence>
<accession>A0A1B9G2Q7</accession>
<reference evidence="8" key="4">
    <citation type="submission" date="2024-02" db="EMBL/GenBank/DDBJ databases">
        <title>Comparative genomics of Cryptococcus and Kwoniella reveals pathogenesis evolution and contrasting modes of karyotype evolution via chromosome fusion or intercentromeric recombination.</title>
        <authorList>
            <person name="Coelho M.A."/>
            <person name="David-Palma M."/>
            <person name="Shea T."/>
            <person name="Bowers K."/>
            <person name="McGinley-Smith S."/>
            <person name="Mohammad A.W."/>
            <person name="Gnirke A."/>
            <person name="Yurkov A.M."/>
            <person name="Nowrousian M."/>
            <person name="Sun S."/>
            <person name="Cuomo C.A."/>
            <person name="Heitman J."/>
        </authorList>
    </citation>
    <scope>NUCLEOTIDE SEQUENCE</scope>
    <source>
        <strain evidence="8">CBS 10118</strain>
    </source>
</reference>
<evidence type="ECO:0000256" key="4">
    <source>
        <dbReference type="ARBA" id="ARBA00022989"/>
    </source>
</evidence>
<dbReference type="VEuPathDB" id="FungiDB:I302_05102"/>
<keyword evidence="3" id="KW-0256">Endoplasmic reticulum</keyword>
<evidence type="ECO:0000256" key="5">
    <source>
        <dbReference type="ARBA" id="ARBA00023136"/>
    </source>
</evidence>
<keyword evidence="9" id="KW-1185">Reference proteome</keyword>
<evidence type="ECO:0000256" key="1">
    <source>
        <dbReference type="ARBA" id="ARBA00004477"/>
    </source>
</evidence>
<keyword evidence="4 6" id="KW-1133">Transmembrane helix</keyword>
<gene>
    <name evidence="7" type="ORF">I302_05102</name>
    <name evidence="8" type="ORF">I302_105978</name>
</gene>